<name>A0ABZ2ETU3_9FIRM</name>
<comment type="similarity">
    <text evidence="1">Belongs to the N(4)/N(6)-methyltransferase family.</text>
</comment>
<evidence type="ECO:0000256" key="1">
    <source>
        <dbReference type="ARBA" id="ARBA00006594"/>
    </source>
</evidence>
<proteinExistence type="inferred from homology"/>
<keyword evidence="8" id="KW-1185">Reference proteome</keyword>
<dbReference type="RefSeq" id="WP_018591258.1">
    <property type="nucleotide sequence ID" value="NZ_CP117523.1"/>
</dbReference>
<evidence type="ECO:0000259" key="6">
    <source>
        <dbReference type="Pfam" id="PF01555"/>
    </source>
</evidence>
<keyword evidence="5" id="KW-0680">Restriction system</keyword>
<gene>
    <name evidence="7" type="ORF">TEGL_17280</name>
</gene>
<reference evidence="7 8" key="1">
    <citation type="journal article" date="2023" name="PLoS ONE">
        <title>Genome-based metabolic and phylogenomic analysis of three Terrisporobacter species.</title>
        <authorList>
            <person name="Boer T."/>
            <person name="Bengelsdorf F.R."/>
            <person name="Bomeke M."/>
            <person name="Daniel R."/>
            <person name="Poehlein A."/>
        </authorList>
    </citation>
    <scope>NUCLEOTIDE SEQUENCE [LARGE SCALE GENOMIC DNA]</scope>
    <source>
        <strain evidence="7 8">DSM 1288</strain>
    </source>
</reference>
<evidence type="ECO:0000256" key="5">
    <source>
        <dbReference type="ARBA" id="ARBA00022747"/>
    </source>
</evidence>
<dbReference type="EMBL" id="CP117523">
    <property type="protein sequence ID" value="WWD83320.1"/>
    <property type="molecule type" value="Genomic_DNA"/>
</dbReference>
<sequence>MKALKGISLDLNKYNLDKLREIFPEVFCEEKIDFEKLRLFLGDKVEDKEERYEFTWNGKSNAIRIAQTSSTGTLRPDKESSKNWDDTENLYIEGDNLEVLKLLQKSYFGKVKMIYIDPPYNTGKDFVYKDNFRDNIANYKEITNQSTKANPETNGRYHTDWLNMMYPRLKLARNLLSEDGVIFISIDDKEICNIRKTCDEIFGESNFISQFIWQRAYAPVNMNKFSSPNHDYILCYAKSLDSTNEFGLPRSKDTNDRYKNPDNDIRGPWKSDNFSVGPVVESKVYQIITPGGRRVLPPKGRCWLLSKERFDEFNKDNRIWFGEDGNNVPSLKRFLSEVKNTTTPLTIWPYAEVGHSQDAKRELKDLFDGEAIMDYPKSLKLMNRILELPRFNNGIVLDFFSGSSTTAEAVMKINIEENKNLQFVMVQIPELVDEKSEAYKSGYKNICEIGKERIRRAGEKVISENKDKEGIENLDIGFKVFKLDSSNLKSWDSSMCDVNDLENQLKKMNTNLKEERTSEDLLYEILLKSGIDLTAKIEKIVVGYNNLYNIGCGALLACLDDKITQDVIDEIPKHKALFMETKVIFKEAGFMSDDAKINAIQNLKQFKITDVRSV</sequence>
<evidence type="ECO:0000256" key="2">
    <source>
        <dbReference type="ARBA" id="ARBA00022603"/>
    </source>
</evidence>
<dbReference type="PRINTS" id="PR00506">
    <property type="entry name" value="D21N6MTFRASE"/>
</dbReference>
<dbReference type="InterPro" id="IPR002941">
    <property type="entry name" value="DNA_methylase_N4/N6"/>
</dbReference>
<accession>A0ABZ2ETU3</accession>
<protein>
    <recommendedName>
        <fullName evidence="6">DNA methylase N-4/N-6 domain-containing protein</fullName>
    </recommendedName>
</protein>
<keyword evidence="3" id="KW-0808">Transferase</keyword>
<evidence type="ECO:0000256" key="4">
    <source>
        <dbReference type="ARBA" id="ARBA00022691"/>
    </source>
</evidence>
<keyword evidence="2" id="KW-0489">Methyltransferase</keyword>
<dbReference type="Pfam" id="PF01555">
    <property type="entry name" value="N6_N4_Mtase"/>
    <property type="match status" value="1"/>
</dbReference>
<dbReference type="PROSITE" id="PS00092">
    <property type="entry name" value="N6_MTASE"/>
    <property type="match status" value="1"/>
</dbReference>
<dbReference type="InterPro" id="IPR029063">
    <property type="entry name" value="SAM-dependent_MTases_sf"/>
</dbReference>
<dbReference type="SUPFAM" id="SSF53335">
    <property type="entry name" value="S-adenosyl-L-methionine-dependent methyltransferases"/>
    <property type="match status" value="1"/>
</dbReference>
<dbReference type="PIRSF" id="PIRSF015855">
    <property type="entry name" value="TypeIII_Mtase_mKpnI"/>
    <property type="match status" value="1"/>
</dbReference>
<dbReference type="InterPro" id="IPR002295">
    <property type="entry name" value="N4/N6-MTase_EcoPI_Mod-like"/>
</dbReference>
<dbReference type="InterPro" id="IPR002052">
    <property type="entry name" value="DNA_methylase_N6_adenine_CS"/>
</dbReference>
<feature type="domain" description="DNA methylase N-4/N-6" evidence="6">
    <location>
        <begin position="111"/>
        <end position="415"/>
    </location>
</feature>
<evidence type="ECO:0000256" key="3">
    <source>
        <dbReference type="ARBA" id="ARBA00022679"/>
    </source>
</evidence>
<dbReference type="Gene3D" id="3.40.50.150">
    <property type="entry name" value="Vaccinia Virus protein VP39"/>
    <property type="match status" value="1"/>
</dbReference>
<evidence type="ECO:0000313" key="7">
    <source>
        <dbReference type="EMBL" id="WWD83320.1"/>
    </source>
</evidence>
<dbReference type="Proteomes" id="UP001348492">
    <property type="component" value="Chromosome"/>
</dbReference>
<evidence type="ECO:0000313" key="8">
    <source>
        <dbReference type="Proteomes" id="UP001348492"/>
    </source>
</evidence>
<keyword evidence="4" id="KW-0949">S-adenosyl-L-methionine</keyword>
<organism evidence="7 8">
    <name type="scientific">Terrisporobacter glycolicus ATCC 14880 = DSM 1288</name>
    <dbReference type="NCBI Taxonomy" id="1121315"/>
    <lineage>
        <taxon>Bacteria</taxon>
        <taxon>Bacillati</taxon>
        <taxon>Bacillota</taxon>
        <taxon>Clostridia</taxon>
        <taxon>Peptostreptococcales</taxon>
        <taxon>Peptostreptococcaceae</taxon>
        <taxon>Terrisporobacter</taxon>
    </lineage>
</organism>